<dbReference type="EMBL" id="AMZH03002375">
    <property type="protein sequence ID" value="RRT75797.1"/>
    <property type="molecule type" value="Genomic_DNA"/>
</dbReference>
<comment type="caution">
    <text evidence="1">The sequence shown here is derived from an EMBL/GenBank/DDBJ whole genome shotgun (WGS) entry which is preliminary data.</text>
</comment>
<dbReference type="AlphaFoldDB" id="A0A427AHR2"/>
<accession>A0A427AHR2</accession>
<dbReference type="Proteomes" id="UP000287651">
    <property type="component" value="Unassembled WGS sequence"/>
</dbReference>
<organism evidence="1 2">
    <name type="scientific">Ensete ventricosum</name>
    <name type="common">Abyssinian banana</name>
    <name type="synonym">Musa ensete</name>
    <dbReference type="NCBI Taxonomy" id="4639"/>
    <lineage>
        <taxon>Eukaryota</taxon>
        <taxon>Viridiplantae</taxon>
        <taxon>Streptophyta</taxon>
        <taxon>Embryophyta</taxon>
        <taxon>Tracheophyta</taxon>
        <taxon>Spermatophyta</taxon>
        <taxon>Magnoliopsida</taxon>
        <taxon>Liliopsida</taxon>
        <taxon>Zingiberales</taxon>
        <taxon>Musaceae</taxon>
        <taxon>Ensete</taxon>
    </lineage>
</organism>
<evidence type="ECO:0000313" key="1">
    <source>
        <dbReference type="EMBL" id="RRT75797.1"/>
    </source>
</evidence>
<reference evidence="1 2" key="1">
    <citation type="journal article" date="2014" name="Agronomy (Basel)">
        <title>A Draft Genome Sequence for Ensete ventricosum, the Drought-Tolerant Tree Against Hunger.</title>
        <authorList>
            <person name="Harrison J."/>
            <person name="Moore K.A."/>
            <person name="Paszkiewicz K."/>
            <person name="Jones T."/>
            <person name="Grant M."/>
            <person name="Ambacheew D."/>
            <person name="Muzemil S."/>
            <person name="Studholme D.J."/>
        </authorList>
    </citation>
    <scope>NUCLEOTIDE SEQUENCE [LARGE SCALE GENOMIC DNA]</scope>
</reference>
<name>A0A427AHR2_ENSVE</name>
<evidence type="ECO:0000313" key="2">
    <source>
        <dbReference type="Proteomes" id="UP000287651"/>
    </source>
</evidence>
<sequence>MAGRRASLVLRASWFNPSSWICAKEITAIRVYDCRALTSPQISSFRPSMKVPKSLTNLCRLSIDVVEIGRTEAV</sequence>
<protein>
    <submittedName>
        <fullName evidence="1">Uncharacterized protein</fullName>
    </submittedName>
</protein>
<proteinExistence type="predicted"/>
<gene>
    <name evidence="1" type="ORF">B296_00013133</name>
</gene>